<gene>
    <name evidence="1" type="ORF">NQ176_g7367</name>
</gene>
<keyword evidence="2" id="KW-1185">Reference proteome</keyword>
<dbReference type="EMBL" id="JANJQO010001221">
    <property type="protein sequence ID" value="KAJ2972067.1"/>
    <property type="molecule type" value="Genomic_DNA"/>
</dbReference>
<sequence length="617" mass="69832">MQTPSTQEKVVGLVQVSQNRDAADTNIDIIAIPGLDAASPSTWTWRAPGNPKDKKNYVNWLEDGNMLPSNIPKARIFTCDWPTSMLQQSVPTTLEQSAQFLLESVEQHLKQNKQARNSRPILFIASCLGGIVLLKALEIDQNRNDGNDSGYSTLVTATRGIIFLATPFRGTAFKDMPDLTLRIWAAFNDKTVTSLINYTRQPPPDLDELLVDENSARAHLFERERLNRRHVLMNKFGSPYCEDYKKVVDKVREITENIHECTPLEKADKLMREKYYTESRLRIERLSGEPLSLDQCYINLAIVESFGPDGAHSKGSTSSPFSLLSRQNIQAPESSKKIKLEEIFNQRDGGNAGAMHPRRILIRGRAGVGKTTLCKKIVLEFNKGTLGRWNELFDRVLWVPLRNLKLPARLNMPKYTFKDLFSHEFLLPEKEPDLAGALHRALEAASSRTIFLLDGLDEVSQDLAGEGSIPRFLKDLLSQPNVVITSRPSAPPPSNMDLELETIGFGPDQVNQYIEKSFINSKTTEFDTFKISKIQSFLQEHWLLQGLVRIPIQLDALCYTWDCLDLNTELNTMTGIYSEIELKLWKKDIMQLKKKHGNDVLTRELLASAIHTKPLTK</sequence>
<organism evidence="1 2">
    <name type="scientific">Zarea fungicola</name>
    <dbReference type="NCBI Taxonomy" id="93591"/>
    <lineage>
        <taxon>Eukaryota</taxon>
        <taxon>Fungi</taxon>
        <taxon>Dikarya</taxon>
        <taxon>Ascomycota</taxon>
        <taxon>Pezizomycotina</taxon>
        <taxon>Sordariomycetes</taxon>
        <taxon>Hypocreomycetidae</taxon>
        <taxon>Hypocreales</taxon>
        <taxon>Cordycipitaceae</taxon>
        <taxon>Zarea</taxon>
    </lineage>
</organism>
<evidence type="ECO:0000313" key="1">
    <source>
        <dbReference type="EMBL" id="KAJ2972067.1"/>
    </source>
</evidence>
<proteinExistence type="predicted"/>
<accession>A0ACC1MYF0</accession>
<dbReference type="Proteomes" id="UP001143910">
    <property type="component" value="Unassembled WGS sequence"/>
</dbReference>
<comment type="caution">
    <text evidence="1">The sequence shown here is derived from an EMBL/GenBank/DDBJ whole genome shotgun (WGS) entry which is preliminary data.</text>
</comment>
<protein>
    <submittedName>
        <fullName evidence="1">Uncharacterized protein</fullName>
    </submittedName>
</protein>
<name>A0ACC1MYF0_9HYPO</name>
<reference evidence="1" key="1">
    <citation type="submission" date="2022-08" db="EMBL/GenBank/DDBJ databases">
        <title>Genome Sequence of Lecanicillium fungicola.</title>
        <authorList>
            <person name="Buettner E."/>
        </authorList>
    </citation>
    <scope>NUCLEOTIDE SEQUENCE</scope>
    <source>
        <strain evidence="1">Babe33</strain>
    </source>
</reference>
<evidence type="ECO:0000313" key="2">
    <source>
        <dbReference type="Proteomes" id="UP001143910"/>
    </source>
</evidence>